<dbReference type="InterPro" id="IPR013087">
    <property type="entry name" value="Znf_C2H2_type"/>
</dbReference>
<dbReference type="InterPro" id="IPR036236">
    <property type="entry name" value="Znf_C2H2_sf"/>
</dbReference>
<dbReference type="GO" id="GO:0008270">
    <property type="term" value="F:zinc ion binding"/>
    <property type="evidence" value="ECO:0007669"/>
    <property type="project" value="UniProtKB-KW"/>
</dbReference>
<keyword evidence="2" id="KW-0677">Repeat</keyword>
<dbReference type="GO" id="GO:0005634">
    <property type="term" value="C:nucleus"/>
    <property type="evidence" value="ECO:0007669"/>
    <property type="project" value="UniProtKB-ARBA"/>
</dbReference>
<dbReference type="FunFam" id="3.30.160.60:FF:002753">
    <property type="entry name" value="AGAP011403-PA"/>
    <property type="match status" value="1"/>
</dbReference>
<dbReference type="PROSITE" id="PS00028">
    <property type="entry name" value="ZINC_FINGER_C2H2_1"/>
    <property type="match status" value="6"/>
</dbReference>
<dbReference type="SMART" id="SM00355">
    <property type="entry name" value="ZnF_C2H2"/>
    <property type="match status" value="7"/>
</dbReference>
<evidence type="ECO:0000256" key="4">
    <source>
        <dbReference type="ARBA" id="ARBA00022833"/>
    </source>
</evidence>
<feature type="domain" description="C2H2-type" evidence="6">
    <location>
        <begin position="287"/>
        <end position="314"/>
    </location>
</feature>
<proteinExistence type="predicted"/>
<dbReference type="PROSITE" id="PS50157">
    <property type="entry name" value="ZINC_FINGER_C2H2_2"/>
    <property type="match status" value="6"/>
</dbReference>
<keyword evidence="1" id="KW-0479">Metal-binding</keyword>
<reference evidence="7" key="2">
    <citation type="submission" date="2020-05" db="UniProtKB">
        <authorList>
            <consortium name="EnsemblMetazoa"/>
        </authorList>
    </citation>
    <scope>IDENTIFICATION</scope>
    <source>
        <strain evidence="7">MINIMUS1</strain>
    </source>
</reference>
<evidence type="ECO:0000256" key="5">
    <source>
        <dbReference type="PROSITE-ProRule" id="PRU00042"/>
    </source>
</evidence>
<dbReference type="VEuPathDB" id="VectorBase:AMIN008958"/>
<dbReference type="Proteomes" id="UP000075920">
    <property type="component" value="Unassembled WGS sequence"/>
</dbReference>
<evidence type="ECO:0000256" key="2">
    <source>
        <dbReference type="ARBA" id="ARBA00022737"/>
    </source>
</evidence>
<organism evidence="7 8">
    <name type="scientific">Anopheles minimus</name>
    <dbReference type="NCBI Taxonomy" id="112268"/>
    <lineage>
        <taxon>Eukaryota</taxon>
        <taxon>Metazoa</taxon>
        <taxon>Ecdysozoa</taxon>
        <taxon>Arthropoda</taxon>
        <taxon>Hexapoda</taxon>
        <taxon>Insecta</taxon>
        <taxon>Pterygota</taxon>
        <taxon>Neoptera</taxon>
        <taxon>Endopterygota</taxon>
        <taxon>Diptera</taxon>
        <taxon>Nematocera</taxon>
        <taxon>Culicoidea</taxon>
        <taxon>Culicidae</taxon>
        <taxon>Anophelinae</taxon>
        <taxon>Anopheles</taxon>
    </lineage>
</organism>
<evidence type="ECO:0000313" key="8">
    <source>
        <dbReference type="Proteomes" id="UP000075920"/>
    </source>
</evidence>
<dbReference type="FunFam" id="3.30.160.60:FF:000446">
    <property type="entry name" value="Zinc finger protein"/>
    <property type="match status" value="1"/>
</dbReference>
<evidence type="ECO:0000259" key="6">
    <source>
        <dbReference type="PROSITE" id="PS50157"/>
    </source>
</evidence>
<dbReference type="PANTHER" id="PTHR24379">
    <property type="entry name" value="KRAB AND ZINC FINGER DOMAIN-CONTAINING"/>
    <property type="match status" value="1"/>
</dbReference>
<keyword evidence="8" id="KW-1185">Reference proteome</keyword>
<dbReference type="PANTHER" id="PTHR24379:SF121">
    <property type="entry name" value="C2H2-TYPE DOMAIN-CONTAINING PROTEIN"/>
    <property type="match status" value="1"/>
</dbReference>
<dbReference type="SUPFAM" id="SSF57667">
    <property type="entry name" value="beta-beta-alpha zinc fingers"/>
    <property type="match status" value="4"/>
</dbReference>
<dbReference type="EnsemblMetazoa" id="AMIN008958-RA">
    <property type="protein sequence ID" value="AMIN008958-PA"/>
    <property type="gene ID" value="AMIN008958"/>
</dbReference>
<name>A0A182WF12_9DIPT</name>
<dbReference type="STRING" id="112268.A0A182WF12"/>
<reference evidence="8" key="1">
    <citation type="submission" date="2013-03" db="EMBL/GenBank/DDBJ databases">
        <title>The Genome Sequence of Anopheles minimus MINIMUS1.</title>
        <authorList>
            <consortium name="The Broad Institute Genomics Platform"/>
            <person name="Neafsey D.E."/>
            <person name="Walton C."/>
            <person name="Walker B."/>
            <person name="Young S.K."/>
            <person name="Zeng Q."/>
            <person name="Gargeya S."/>
            <person name="Fitzgerald M."/>
            <person name="Haas B."/>
            <person name="Abouelleil A."/>
            <person name="Allen A.W."/>
            <person name="Alvarado L."/>
            <person name="Arachchi H.M."/>
            <person name="Berlin A.M."/>
            <person name="Chapman S.B."/>
            <person name="Gainer-Dewar J."/>
            <person name="Goldberg J."/>
            <person name="Griggs A."/>
            <person name="Gujja S."/>
            <person name="Hansen M."/>
            <person name="Howarth C."/>
            <person name="Imamovic A."/>
            <person name="Ireland A."/>
            <person name="Larimer J."/>
            <person name="McCowan C."/>
            <person name="Murphy C."/>
            <person name="Pearson M."/>
            <person name="Poon T.W."/>
            <person name="Priest M."/>
            <person name="Roberts A."/>
            <person name="Saif S."/>
            <person name="Shea T."/>
            <person name="Sisk P."/>
            <person name="Sykes S."/>
            <person name="Wortman J."/>
            <person name="Nusbaum C."/>
            <person name="Birren B."/>
        </authorList>
    </citation>
    <scope>NUCLEOTIDE SEQUENCE [LARGE SCALE GENOMIC DNA]</scope>
    <source>
        <strain evidence="8">MINIMUS1</strain>
    </source>
</reference>
<sequence length="401" mass="45748">MWNDLREYLNDAYLREQFQWDGTTPGANNLNPCDEQDPLALDNNYTVLKIYEPATTVQSCDSQPILQTTNKPKPVKVMEEFESASYIEPITIGNSDYQSPLNTVNKSEKVDVKEEISTTNYIEPGTAPNFIDSQPTLNATNNLEPVNVLDNHIEPDEPTCSENEEYESDEINDALTDQASETNISIFKNGVHLCNIPAYEEHKMLCNICGIFVQNITSHMLTHTHEAKYACPHCPIKMTHSSNLTRHINAVHLKLVIKTCEICGKGFTHRCGIRSHMRSEHGLGKMYQCNVCPKKYSHPSGLREHKRTHSMPQYHKCEICGKGFLKRMSLRVHQRVHSSEKPFACSGCPKSFKSSYARNTHQLTHRGILFKCTICDKSYRYKSILNIHLRTMHSNNEDGRE</sequence>
<keyword evidence="3 5" id="KW-0863">Zinc-finger</keyword>
<evidence type="ECO:0000256" key="3">
    <source>
        <dbReference type="ARBA" id="ARBA00022771"/>
    </source>
</evidence>
<feature type="domain" description="C2H2-type" evidence="6">
    <location>
        <begin position="343"/>
        <end position="367"/>
    </location>
</feature>
<feature type="domain" description="C2H2-type" evidence="6">
    <location>
        <begin position="258"/>
        <end position="286"/>
    </location>
</feature>
<keyword evidence="4" id="KW-0862">Zinc</keyword>
<accession>A0A182WF12</accession>
<dbReference type="Gene3D" id="3.30.160.60">
    <property type="entry name" value="Classic Zinc Finger"/>
    <property type="match status" value="5"/>
</dbReference>
<dbReference type="AlphaFoldDB" id="A0A182WF12"/>
<protein>
    <recommendedName>
        <fullName evidence="6">C2H2-type domain-containing protein</fullName>
    </recommendedName>
</protein>
<evidence type="ECO:0000256" key="1">
    <source>
        <dbReference type="ARBA" id="ARBA00022723"/>
    </source>
</evidence>
<evidence type="ECO:0000313" key="7">
    <source>
        <dbReference type="EnsemblMetazoa" id="AMIN008958-PA"/>
    </source>
</evidence>
<feature type="domain" description="C2H2-type" evidence="6">
    <location>
        <begin position="229"/>
        <end position="252"/>
    </location>
</feature>
<dbReference type="Pfam" id="PF00096">
    <property type="entry name" value="zf-C2H2"/>
    <property type="match status" value="6"/>
</dbReference>
<feature type="domain" description="C2H2-type" evidence="6">
    <location>
        <begin position="370"/>
        <end position="398"/>
    </location>
</feature>
<feature type="domain" description="C2H2-type" evidence="6">
    <location>
        <begin position="315"/>
        <end position="342"/>
    </location>
</feature>